<dbReference type="HOGENOM" id="CLU_678494_0_0_1"/>
<keyword evidence="4" id="KW-1185">Reference proteome</keyword>
<evidence type="ECO:0000313" key="4">
    <source>
        <dbReference type="Proteomes" id="UP000015104"/>
    </source>
</evidence>
<evidence type="ECO:0000256" key="2">
    <source>
        <dbReference type="SAM" id="SignalP"/>
    </source>
</evidence>
<feature type="chain" id="PRO_5004581980" description="DUF4794 domain-containing protein" evidence="2">
    <location>
        <begin position="25"/>
        <end position="406"/>
    </location>
</feature>
<feature type="compositionally biased region" description="Basic and acidic residues" evidence="1">
    <location>
        <begin position="387"/>
        <end position="406"/>
    </location>
</feature>
<dbReference type="OrthoDB" id="10687477at2759"/>
<dbReference type="OMA" id="HANPLYY"/>
<evidence type="ECO:0000256" key="1">
    <source>
        <dbReference type="SAM" id="MobiDB-lite"/>
    </source>
</evidence>
<protein>
    <recommendedName>
        <fullName evidence="5">DUF4794 domain-containing protein</fullName>
    </recommendedName>
</protein>
<sequence length="406" mass="45028">MVVTIQMFTVLVVTLVYLACPSESFVSIKSLPPSTTTTSPPTNKLLLNKDYNFSPDYSQLKGSQPDKLNLTDDKRNPFNLRKSLTGPKSGKYREVEEVTPSNEIDEEAREPEIFRQPKEVRDPKIPEIEPESGPIDPNTPGYAGPPPSGPPPAQPSLPVPPSSEYPGIASSPDSPPQTFPTNLFPAQRPNTVPSLPPPESDNEQPSPYYPPTVQTPPQLYPNNFYASPSPPTAEIPIPPPPPPPQPHFSPTVYQSYSPPAWLTNFYTHSVDYYSNYPYSGGLVSSYSPLEATLKHTIDPSYLIQQTISPIERSQFTSVAPYIASPSVTTIHSHANPLYYSNTDETRQVQGNQEQQFYANQPTQIYVTTNNNESTTKETNEQQIPVTKSDDEKSKESFETTRNAKDI</sequence>
<dbReference type="KEGG" id="tut:107368584"/>
<name>T1KYS3_TETUR</name>
<evidence type="ECO:0008006" key="5">
    <source>
        <dbReference type="Google" id="ProtNLM"/>
    </source>
</evidence>
<dbReference type="EnsemblMetazoa" id="tetur27g01700.1">
    <property type="protein sequence ID" value="tetur27g01700.1"/>
    <property type="gene ID" value="tetur27g01700"/>
</dbReference>
<feature type="compositionally biased region" description="Pro residues" evidence="1">
    <location>
        <begin position="143"/>
        <end position="163"/>
    </location>
</feature>
<reference evidence="4" key="1">
    <citation type="submission" date="2011-08" db="EMBL/GenBank/DDBJ databases">
        <authorList>
            <person name="Rombauts S."/>
        </authorList>
    </citation>
    <scope>NUCLEOTIDE SEQUENCE</scope>
    <source>
        <strain evidence="4">London</strain>
    </source>
</reference>
<feature type="region of interest" description="Disordered" evidence="1">
    <location>
        <begin position="369"/>
        <end position="406"/>
    </location>
</feature>
<feature type="signal peptide" evidence="2">
    <location>
        <begin position="1"/>
        <end position="24"/>
    </location>
</feature>
<feature type="compositionally biased region" description="Basic and acidic residues" evidence="1">
    <location>
        <begin position="110"/>
        <end position="127"/>
    </location>
</feature>
<feature type="compositionally biased region" description="Pro residues" evidence="1">
    <location>
        <begin position="228"/>
        <end position="239"/>
    </location>
</feature>
<dbReference type="Proteomes" id="UP000015104">
    <property type="component" value="Unassembled WGS sequence"/>
</dbReference>
<reference evidence="3" key="2">
    <citation type="submission" date="2015-06" db="UniProtKB">
        <authorList>
            <consortium name="EnsemblMetazoa"/>
        </authorList>
    </citation>
    <scope>IDENTIFICATION</scope>
</reference>
<organism evidence="3 4">
    <name type="scientific">Tetranychus urticae</name>
    <name type="common">Two-spotted spider mite</name>
    <dbReference type="NCBI Taxonomy" id="32264"/>
    <lineage>
        <taxon>Eukaryota</taxon>
        <taxon>Metazoa</taxon>
        <taxon>Ecdysozoa</taxon>
        <taxon>Arthropoda</taxon>
        <taxon>Chelicerata</taxon>
        <taxon>Arachnida</taxon>
        <taxon>Acari</taxon>
        <taxon>Acariformes</taxon>
        <taxon>Trombidiformes</taxon>
        <taxon>Prostigmata</taxon>
        <taxon>Eleutherengona</taxon>
        <taxon>Raphignathae</taxon>
        <taxon>Tetranychoidea</taxon>
        <taxon>Tetranychidae</taxon>
        <taxon>Tetranychus</taxon>
    </lineage>
</organism>
<keyword evidence="2" id="KW-0732">Signal</keyword>
<feature type="region of interest" description="Disordered" evidence="1">
    <location>
        <begin position="59"/>
        <end position="239"/>
    </location>
</feature>
<accession>T1KYS3</accession>
<dbReference type="AlphaFoldDB" id="T1KYS3"/>
<evidence type="ECO:0000313" key="3">
    <source>
        <dbReference type="EnsemblMetazoa" id="tetur27g01700.1"/>
    </source>
</evidence>
<proteinExistence type="predicted"/>
<dbReference type="EMBL" id="CAEY01000716">
    <property type="status" value="NOT_ANNOTATED_CDS"/>
    <property type="molecule type" value="Genomic_DNA"/>
</dbReference>
<gene>
    <name evidence="3" type="primary">107368584</name>
</gene>